<dbReference type="PROSITE" id="PS50830">
    <property type="entry name" value="TNASE_3"/>
    <property type="match status" value="1"/>
</dbReference>
<dbReference type="GO" id="GO:0016787">
    <property type="term" value="F:hydrolase activity"/>
    <property type="evidence" value="ECO:0007669"/>
    <property type="project" value="UniProtKB-KW"/>
</dbReference>
<gene>
    <name evidence="5" type="ORF">KIPB_003502</name>
    <name evidence="6" type="ORF">KIPB_003669</name>
</gene>
<comment type="caution">
    <text evidence="6">The sequence shown here is derived from an EMBL/GenBank/DDBJ whole genome shotgun (WGS) entry which is preliminary data.</text>
</comment>
<dbReference type="Proteomes" id="UP000265618">
    <property type="component" value="Unassembled WGS sequence"/>
</dbReference>
<protein>
    <submittedName>
        <fullName evidence="6">Staphylococcal nuclease domain-containing protein 1</fullName>
    </submittedName>
</protein>
<keyword evidence="3" id="KW-0378">Hydrolase</keyword>
<keyword evidence="7" id="KW-1185">Reference proteome</keyword>
<feature type="domain" description="TNase-like" evidence="4">
    <location>
        <begin position="121"/>
        <end position="278"/>
    </location>
</feature>
<evidence type="ECO:0000313" key="6">
    <source>
        <dbReference type="EMBL" id="GIQ82515.1"/>
    </source>
</evidence>
<keyword evidence="1" id="KW-0540">Nuclease</keyword>
<evidence type="ECO:0000256" key="1">
    <source>
        <dbReference type="ARBA" id="ARBA00022722"/>
    </source>
</evidence>
<dbReference type="InterPro" id="IPR016071">
    <property type="entry name" value="Staphylococal_nuclease_OB-fold"/>
</dbReference>
<evidence type="ECO:0000259" key="4">
    <source>
        <dbReference type="PROSITE" id="PS50830"/>
    </source>
</evidence>
<dbReference type="Gene3D" id="2.40.50.90">
    <property type="match status" value="3"/>
</dbReference>
<reference evidence="6" key="1">
    <citation type="submission" date="2016-10" db="EMBL/GenBank/DDBJ databases">
        <authorList>
            <person name="Tanifuji G."/>
            <person name="Kume K."/>
            <person name="Nakayama T."/>
            <person name="Takabayashi S."/>
            <person name="Hashimoto T."/>
        </authorList>
    </citation>
    <scope>NUCLEOTIDE SEQUENCE</scope>
    <source>
        <strain evidence="6">NY0173</strain>
    </source>
</reference>
<evidence type="ECO:0000256" key="3">
    <source>
        <dbReference type="ARBA" id="ARBA00022801"/>
    </source>
</evidence>
<dbReference type="AlphaFoldDB" id="A0A9K3GHF2"/>
<keyword evidence="2" id="KW-0255">Endonuclease</keyword>
<reference evidence="6 7" key="2">
    <citation type="journal article" date="2018" name="PLoS ONE">
        <title>The draft genome of Kipferlia bialata reveals reductive genome evolution in fornicate parasites.</title>
        <authorList>
            <person name="Tanifuji G."/>
            <person name="Takabayashi S."/>
            <person name="Kume K."/>
            <person name="Takagi M."/>
            <person name="Nakayama T."/>
            <person name="Kamikawa R."/>
            <person name="Inagaki Y."/>
            <person name="Hashimoto T."/>
        </authorList>
    </citation>
    <scope>NUCLEOTIDE SEQUENCE [LARGE SCALE GENOMIC DNA]</scope>
    <source>
        <strain evidence="6">NY0173</strain>
    </source>
</reference>
<sequence>MSRDYLRRLCVGRRVVYTHLFSVDSIGRDYAKVELQRQHKPPLCVAEALLRSGYARLRGLYPEEPRTAFYQRLEAAEAAAKASGKGVWTPATRAGHHPGAHPVSAGPKDTGPLLSKLTARGAVPAVVESVRDGSYMYITLYPDGTPGAHTHKGAERERETKRGIRVPFVLAGVRCPRWTGKAEEGPREAEAYAEAAKWFVESRILQRDVSVSVCGVDAGGVLVGQIASSAGRDIAEHILRAGLGLYVPWSGSLLPDSGETLRGALAEAQAKGEMLHSDSICRPSYDALVTEIVNTGVLFVRPMPQTEGETDTEGEVEGDTPALREAEADGCGGVALPLPLPPTLCADRVGGEGSREIRVALQHVTPRKLGRRQHLDKSEPGAVPGLVAMSRLIMGRVVRVHNAEAQTGTSVCASVHTPDGSDLAAVLAGRGYVRCNKDAPQHILAKARTVEWPQPGITNLAVHPSVDTAKQLVERYRGREVEGVVVQVVSGHRLRFYCLDTKTVVSLSLAGVMTPNTRDNDPLSAQSMEYSRGLVLQQVCKARFHSFDRGGGVLASLSFTPTRPVHLPSPSPSTTSSNTPFSPDTSLDLGRCLLAVGLASLVSHRVPEGMGGVYVQAAQRAAQLRVGIHSLSAIIPSLLHLCLGCGTTPVSIRGKVRVETPPKGSKADGCVFVLEREMDEEESVRQESMLESDALVGSYSTPPEPLREREFVCLRERVGEGEGTRDRLVRGIVTRVGKVPGDTSTDSANSAESTPPSHVSVLSLYSGHVHSIPPSYLYRCPPLCYFRHPPRAVRCTLAGVSVTDPEVLDRLFKGVGEDMTFSALLCGVEGGNPSLNTSAVLYDTPTVSARGNTPETGVCEAIDTLLEYVPTSYNAYLLSRGYASLDPSASEALPKRVRKGLEGMGHKL</sequence>
<accession>A0A9K3GHF2</accession>
<evidence type="ECO:0000256" key="2">
    <source>
        <dbReference type="ARBA" id="ARBA00022759"/>
    </source>
</evidence>
<dbReference type="OrthoDB" id="10023235at2759"/>
<dbReference type="EMBL" id="BDIP01000675">
    <property type="protein sequence ID" value="GIQ82377.1"/>
    <property type="molecule type" value="Genomic_DNA"/>
</dbReference>
<name>A0A9K3GHF2_9EUKA</name>
<dbReference type="SUPFAM" id="SSF50199">
    <property type="entry name" value="Staphylococcal nuclease"/>
    <property type="match status" value="3"/>
</dbReference>
<dbReference type="EMBL" id="BDIP01000721">
    <property type="protein sequence ID" value="GIQ82515.1"/>
    <property type="molecule type" value="Genomic_DNA"/>
</dbReference>
<organism evidence="6 7">
    <name type="scientific">Kipferlia bialata</name>
    <dbReference type="NCBI Taxonomy" id="797122"/>
    <lineage>
        <taxon>Eukaryota</taxon>
        <taxon>Metamonada</taxon>
        <taxon>Carpediemonas-like organisms</taxon>
        <taxon>Kipferlia</taxon>
    </lineage>
</organism>
<dbReference type="GO" id="GO:0004519">
    <property type="term" value="F:endonuclease activity"/>
    <property type="evidence" value="ECO:0007669"/>
    <property type="project" value="UniProtKB-KW"/>
</dbReference>
<dbReference type="InterPro" id="IPR035437">
    <property type="entry name" value="SNase_OB-fold_sf"/>
</dbReference>
<dbReference type="SMART" id="SM00318">
    <property type="entry name" value="SNc"/>
    <property type="match status" value="2"/>
</dbReference>
<dbReference type="PANTHER" id="PTHR12302:SF3">
    <property type="entry name" value="SERINE_THREONINE-PROTEIN KINASE 31"/>
    <property type="match status" value="1"/>
</dbReference>
<evidence type="ECO:0000313" key="5">
    <source>
        <dbReference type="EMBL" id="GIQ82377.1"/>
    </source>
</evidence>
<dbReference type="PANTHER" id="PTHR12302">
    <property type="entry name" value="EBNA2 BINDING PROTEIN P100"/>
    <property type="match status" value="1"/>
</dbReference>
<proteinExistence type="predicted"/>
<evidence type="ECO:0000313" key="7">
    <source>
        <dbReference type="Proteomes" id="UP000265618"/>
    </source>
</evidence>
<dbReference type="Pfam" id="PF00565">
    <property type="entry name" value="SNase"/>
    <property type="match status" value="2"/>
</dbReference>